<dbReference type="GO" id="GO:0047753">
    <property type="term" value="F:choline-sulfatase activity"/>
    <property type="evidence" value="ECO:0007669"/>
    <property type="project" value="UniProtKB-EC"/>
</dbReference>
<dbReference type="GO" id="GO:0046872">
    <property type="term" value="F:metal ion binding"/>
    <property type="evidence" value="ECO:0007669"/>
    <property type="project" value="UniProtKB-KW"/>
</dbReference>
<evidence type="ECO:0000256" key="3">
    <source>
        <dbReference type="ARBA" id="ARBA00022801"/>
    </source>
</evidence>
<feature type="signal peptide" evidence="5">
    <location>
        <begin position="1"/>
        <end position="26"/>
    </location>
</feature>
<comment type="similarity">
    <text evidence="1">Belongs to the sulfatase family.</text>
</comment>
<dbReference type="PANTHER" id="PTHR42693:SF53">
    <property type="entry name" value="ENDO-4-O-SULFATASE"/>
    <property type="match status" value="1"/>
</dbReference>
<dbReference type="AlphaFoldDB" id="A0A5B9QHM4"/>
<dbReference type="Pfam" id="PF00884">
    <property type="entry name" value="Sulfatase"/>
    <property type="match status" value="1"/>
</dbReference>
<evidence type="ECO:0000313" key="7">
    <source>
        <dbReference type="EMBL" id="QEG38627.1"/>
    </source>
</evidence>
<dbReference type="EMBL" id="CP042914">
    <property type="protein sequence ID" value="QEG38627.1"/>
    <property type="molecule type" value="Genomic_DNA"/>
</dbReference>
<dbReference type="Gene3D" id="3.40.720.10">
    <property type="entry name" value="Alkaline Phosphatase, subunit A"/>
    <property type="match status" value="1"/>
</dbReference>
<dbReference type="Gene3D" id="3.30.1120.10">
    <property type="match status" value="1"/>
</dbReference>
<evidence type="ECO:0000256" key="2">
    <source>
        <dbReference type="ARBA" id="ARBA00022723"/>
    </source>
</evidence>
<dbReference type="InterPro" id="IPR024607">
    <property type="entry name" value="Sulfatase_CS"/>
</dbReference>
<evidence type="ECO:0000256" key="4">
    <source>
        <dbReference type="ARBA" id="ARBA00022837"/>
    </source>
</evidence>
<dbReference type="Proteomes" id="UP000325286">
    <property type="component" value="Chromosome"/>
</dbReference>
<dbReference type="InterPro" id="IPR000917">
    <property type="entry name" value="Sulfatase_N"/>
</dbReference>
<name>A0A5B9QHM4_9BACT</name>
<gene>
    <name evidence="7" type="primary">betC_1</name>
    <name evidence="7" type="ORF">UC8_05850</name>
</gene>
<dbReference type="SUPFAM" id="SSF53649">
    <property type="entry name" value="Alkaline phosphatase-like"/>
    <property type="match status" value="1"/>
</dbReference>
<keyword evidence="2" id="KW-0479">Metal-binding</keyword>
<organism evidence="7 8">
    <name type="scientific">Roseimaritima ulvae</name>
    <dbReference type="NCBI Taxonomy" id="980254"/>
    <lineage>
        <taxon>Bacteria</taxon>
        <taxon>Pseudomonadati</taxon>
        <taxon>Planctomycetota</taxon>
        <taxon>Planctomycetia</taxon>
        <taxon>Pirellulales</taxon>
        <taxon>Pirellulaceae</taxon>
        <taxon>Roseimaritima</taxon>
    </lineage>
</organism>
<accession>A0A5B9QHM4</accession>
<feature type="chain" id="PRO_5022847784" evidence="5">
    <location>
        <begin position="27"/>
        <end position="481"/>
    </location>
</feature>
<dbReference type="InterPro" id="IPR017850">
    <property type="entry name" value="Alkaline_phosphatase_core_sf"/>
</dbReference>
<sequence length="481" mass="53121" precursor="true">MKSLFAAHVGWLSLFALTCCCGVALAEAPRPNIILCMADDQGWGDTAYNGHPLLKTPHLDAMAAGGLRFDHFYAAAPVCTPTRASVMTGRHPNRCGAFSWGHPMRPQEITLAERLKAAGYATGHFGKWHLGSVLKGSPVNPTAAGFDHWLSAYNFYDNDPLLSREGTAVELQGESSILTANAAIEFIKDQNAKGQPFLAVVWFGSPHNPHRAAPQDRQLYAGQKHADWLGEITGLDRAVGKLQAALREEKIVDDTLFWYTSDNGGLQPASTGGRNKKGSIYEGGLRVPAIIQWPSRIKTPRVTQAVANTSDIYPTLLDILKIDTPSQPPLDGVSLLPVIDGQTDQRGEPMGFWKFTARGIRTPSDAWMRDLLKAQQAGKDYHDDSRLVLDAAEIKQQYEADHFVGHSAWNDWPWKLHRITEPSKNQSAKDSKVTIELYNLQADPMETDNVANKYPQRVAAMREQLEAWQNSVLNSLNGEDY</sequence>
<dbReference type="GO" id="GO:0004065">
    <property type="term" value="F:arylsulfatase activity"/>
    <property type="evidence" value="ECO:0007669"/>
    <property type="project" value="TreeGrafter"/>
</dbReference>
<dbReference type="OrthoDB" id="9783154at2"/>
<dbReference type="RefSeq" id="WP_148080662.1">
    <property type="nucleotide sequence ID" value="NZ_CP042914.1"/>
</dbReference>
<reference evidence="7 8" key="1">
    <citation type="submission" date="2019-08" db="EMBL/GenBank/DDBJ databases">
        <title>Deep-cultivation of Planctomycetes and their phenomic and genomic characterization uncovers novel biology.</title>
        <authorList>
            <person name="Wiegand S."/>
            <person name="Jogler M."/>
            <person name="Boedeker C."/>
            <person name="Pinto D."/>
            <person name="Vollmers J."/>
            <person name="Rivas-Marin E."/>
            <person name="Kohn T."/>
            <person name="Peeters S.H."/>
            <person name="Heuer A."/>
            <person name="Rast P."/>
            <person name="Oberbeckmann S."/>
            <person name="Bunk B."/>
            <person name="Jeske O."/>
            <person name="Meyerdierks A."/>
            <person name="Storesund J.E."/>
            <person name="Kallscheuer N."/>
            <person name="Luecker S."/>
            <person name="Lage O.M."/>
            <person name="Pohl T."/>
            <person name="Merkel B.J."/>
            <person name="Hornburger P."/>
            <person name="Mueller R.-W."/>
            <person name="Bruemmer F."/>
            <person name="Labrenz M."/>
            <person name="Spormann A.M."/>
            <person name="Op den Camp H."/>
            <person name="Overmann J."/>
            <person name="Amann R."/>
            <person name="Jetten M.S.M."/>
            <person name="Mascher T."/>
            <person name="Medema M.H."/>
            <person name="Devos D.P."/>
            <person name="Kaster A.-K."/>
            <person name="Ovreas L."/>
            <person name="Rohde M."/>
            <person name="Galperin M.Y."/>
            <person name="Jogler C."/>
        </authorList>
    </citation>
    <scope>NUCLEOTIDE SEQUENCE [LARGE SCALE GENOMIC DNA]</scope>
    <source>
        <strain evidence="7 8">UC8</strain>
    </source>
</reference>
<keyword evidence="5" id="KW-0732">Signal</keyword>
<feature type="domain" description="Sulfatase N-terminal" evidence="6">
    <location>
        <begin position="31"/>
        <end position="321"/>
    </location>
</feature>
<keyword evidence="3 7" id="KW-0378">Hydrolase</keyword>
<evidence type="ECO:0000256" key="5">
    <source>
        <dbReference type="SAM" id="SignalP"/>
    </source>
</evidence>
<evidence type="ECO:0000313" key="8">
    <source>
        <dbReference type="Proteomes" id="UP000325286"/>
    </source>
</evidence>
<keyword evidence="4" id="KW-0106">Calcium</keyword>
<keyword evidence="8" id="KW-1185">Reference proteome</keyword>
<dbReference type="PANTHER" id="PTHR42693">
    <property type="entry name" value="ARYLSULFATASE FAMILY MEMBER"/>
    <property type="match status" value="1"/>
</dbReference>
<proteinExistence type="inferred from homology"/>
<dbReference type="PROSITE" id="PS00523">
    <property type="entry name" value="SULFATASE_1"/>
    <property type="match status" value="1"/>
</dbReference>
<dbReference type="InterPro" id="IPR050738">
    <property type="entry name" value="Sulfatase"/>
</dbReference>
<protein>
    <submittedName>
        <fullName evidence="7">Choline-sulfatase</fullName>
        <ecNumber evidence="7">3.1.6.6</ecNumber>
    </submittedName>
</protein>
<dbReference type="KEGG" id="rul:UC8_05850"/>
<evidence type="ECO:0000256" key="1">
    <source>
        <dbReference type="ARBA" id="ARBA00008779"/>
    </source>
</evidence>
<dbReference type="EC" id="3.1.6.6" evidence="7"/>
<evidence type="ECO:0000259" key="6">
    <source>
        <dbReference type="Pfam" id="PF00884"/>
    </source>
</evidence>